<evidence type="ECO:0000256" key="12">
    <source>
        <dbReference type="RuleBase" id="RU000471"/>
    </source>
</evidence>
<dbReference type="GO" id="GO:0009060">
    <property type="term" value="P:aerobic respiration"/>
    <property type="evidence" value="ECO:0007669"/>
    <property type="project" value="TreeGrafter"/>
</dbReference>
<dbReference type="GO" id="GO:0008137">
    <property type="term" value="F:NADH dehydrogenase (ubiquinone) activity"/>
    <property type="evidence" value="ECO:0007669"/>
    <property type="project" value="UniProtKB-EC"/>
</dbReference>
<dbReference type="PROSITE" id="PS00667">
    <property type="entry name" value="COMPLEX1_ND1_1"/>
    <property type="match status" value="1"/>
</dbReference>
<evidence type="ECO:0000256" key="5">
    <source>
        <dbReference type="ARBA" id="ARBA00022448"/>
    </source>
</evidence>
<evidence type="ECO:0000256" key="2">
    <source>
        <dbReference type="ARBA" id="ARBA00004448"/>
    </source>
</evidence>
<feature type="transmembrane region" description="Helical" evidence="14">
    <location>
        <begin position="178"/>
        <end position="195"/>
    </location>
</feature>
<reference evidence="15" key="1">
    <citation type="journal article" date="2018" name="Sci. Rep.">
        <title>Complete Anopheles funestus mitogenomes reveal an ancient history of mitochondrial lineages and their distribution in southern and central Africa.</title>
        <authorList>
            <person name="Jones C.M."/>
            <person name="Lee Y."/>
            <person name="Kitchen A."/>
            <person name="Collier T."/>
            <person name="Pringle J.C."/>
            <person name="Muleba M."/>
            <person name="Irish S."/>
            <person name="Stevenson J.C."/>
            <person name="Coetzee M."/>
            <person name="Cornel A.J."/>
            <person name="Norris D.E."/>
            <person name="Carpi G."/>
        </authorList>
    </citation>
    <scope>NUCLEOTIDE SEQUENCE</scope>
    <source>
        <strain evidence="15">AF13LUPI-p005</strain>
    </source>
</reference>
<evidence type="ECO:0000256" key="7">
    <source>
        <dbReference type="ARBA" id="ARBA00022792"/>
    </source>
</evidence>
<dbReference type="EC" id="7.1.1.2" evidence="13"/>
<keyword evidence="8 14" id="KW-1133">Transmembrane helix</keyword>
<evidence type="ECO:0000256" key="1">
    <source>
        <dbReference type="ARBA" id="ARBA00003257"/>
    </source>
</evidence>
<feature type="transmembrane region" description="Helical" evidence="14">
    <location>
        <begin position="147"/>
        <end position="166"/>
    </location>
</feature>
<keyword evidence="10 13" id="KW-0496">Mitochondrion</keyword>
<feature type="transmembrane region" description="Helical" evidence="14">
    <location>
        <begin position="257"/>
        <end position="273"/>
    </location>
</feature>
<name>A0A344ANM9_ANOFN</name>
<comment type="function">
    <text evidence="1">Core subunit of the mitochondrial membrane respiratory chain NADH dehydrogenase (Complex I) that is believed to belong to the minimal assembly required for catalysis. Complex I functions in the transfer of electrons from NADH to the respiratory chain. The immediate electron acceptor for the enzyme is believed to be ubiquinone.</text>
</comment>
<dbReference type="InterPro" id="IPR018086">
    <property type="entry name" value="NADH_UbQ_OxRdtase_su1_CS"/>
</dbReference>
<feature type="transmembrane region" description="Helical" evidence="14">
    <location>
        <begin position="293"/>
        <end position="315"/>
    </location>
</feature>
<evidence type="ECO:0000256" key="3">
    <source>
        <dbReference type="ARBA" id="ARBA00010535"/>
    </source>
</evidence>
<keyword evidence="6 12" id="KW-0812">Transmembrane</keyword>
<evidence type="ECO:0000313" key="15">
    <source>
        <dbReference type="EMBL" id="AWV85043.1"/>
    </source>
</evidence>
<dbReference type="AlphaFoldDB" id="A0A344ANM9"/>
<geneLocation type="mitochondrion" evidence="15"/>
<dbReference type="InterPro" id="IPR001694">
    <property type="entry name" value="NADH_UbQ_OxRdtase_su1/FPO"/>
</dbReference>
<evidence type="ECO:0000256" key="13">
    <source>
        <dbReference type="RuleBase" id="RU000473"/>
    </source>
</evidence>
<evidence type="ECO:0000256" key="6">
    <source>
        <dbReference type="ARBA" id="ARBA00022692"/>
    </source>
</evidence>
<feature type="transmembrane region" description="Helical" evidence="14">
    <location>
        <begin position="107"/>
        <end position="127"/>
    </location>
</feature>
<organism evidence="15">
    <name type="scientific">Anopheles funestus</name>
    <name type="common">African malaria mosquito</name>
    <dbReference type="NCBI Taxonomy" id="62324"/>
    <lineage>
        <taxon>Eukaryota</taxon>
        <taxon>Metazoa</taxon>
        <taxon>Ecdysozoa</taxon>
        <taxon>Arthropoda</taxon>
        <taxon>Hexapoda</taxon>
        <taxon>Insecta</taxon>
        <taxon>Pterygota</taxon>
        <taxon>Neoptera</taxon>
        <taxon>Endopterygota</taxon>
        <taxon>Diptera</taxon>
        <taxon>Nematocera</taxon>
        <taxon>Culicoidea</taxon>
        <taxon>Culicidae</taxon>
        <taxon>Anophelinae</taxon>
        <taxon>Anopheles</taxon>
    </lineage>
</organism>
<dbReference type="EMBL" id="MG742199">
    <property type="protein sequence ID" value="AWV85043.1"/>
    <property type="molecule type" value="Genomic_DNA"/>
</dbReference>
<dbReference type="PANTHER" id="PTHR11432:SF3">
    <property type="entry name" value="NADH-UBIQUINONE OXIDOREDUCTASE CHAIN 1"/>
    <property type="match status" value="1"/>
</dbReference>
<evidence type="ECO:0000256" key="11">
    <source>
        <dbReference type="ARBA" id="ARBA00023136"/>
    </source>
</evidence>
<feature type="transmembrane region" description="Helical" evidence="14">
    <location>
        <begin position="78"/>
        <end position="100"/>
    </location>
</feature>
<evidence type="ECO:0000256" key="8">
    <source>
        <dbReference type="ARBA" id="ARBA00022989"/>
    </source>
</evidence>
<evidence type="ECO:0000256" key="10">
    <source>
        <dbReference type="ARBA" id="ARBA00023128"/>
    </source>
</evidence>
<feature type="transmembrane region" description="Helical" evidence="14">
    <location>
        <begin position="227"/>
        <end position="250"/>
    </location>
</feature>
<keyword evidence="7" id="KW-0999">Mitochondrion inner membrane</keyword>
<dbReference type="GO" id="GO:0003954">
    <property type="term" value="F:NADH dehydrogenase activity"/>
    <property type="evidence" value="ECO:0007669"/>
    <property type="project" value="TreeGrafter"/>
</dbReference>
<evidence type="ECO:0000256" key="4">
    <source>
        <dbReference type="ARBA" id="ARBA00021009"/>
    </source>
</evidence>
<dbReference type="Pfam" id="PF00146">
    <property type="entry name" value="NADHdh"/>
    <property type="match status" value="1"/>
</dbReference>
<comment type="subcellular location">
    <subcellularLocation>
        <location evidence="2 12">Mitochondrion inner membrane</location>
        <topology evidence="2 12">Multi-pass membrane protein</topology>
    </subcellularLocation>
</comment>
<evidence type="ECO:0000256" key="9">
    <source>
        <dbReference type="ARBA" id="ARBA00023075"/>
    </source>
</evidence>
<dbReference type="PROSITE" id="PS00668">
    <property type="entry name" value="COMPLEX1_ND1_2"/>
    <property type="match status" value="1"/>
</dbReference>
<dbReference type="GO" id="GO:0005743">
    <property type="term" value="C:mitochondrial inner membrane"/>
    <property type="evidence" value="ECO:0007669"/>
    <property type="project" value="UniProtKB-SubCell"/>
</dbReference>
<keyword evidence="12" id="KW-0520">NAD</keyword>
<proteinExistence type="inferred from homology"/>
<dbReference type="PANTHER" id="PTHR11432">
    <property type="entry name" value="NADH DEHYDROGENASE SUBUNIT 1"/>
    <property type="match status" value="1"/>
</dbReference>
<accession>A0A344ANM9</accession>
<keyword evidence="11 14" id="KW-0472">Membrane</keyword>
<feature type="transmembrane region" description="Helical" evidence="14">
    <location>
        <begin position="7"/>
        <end position="30"/>
    </location>
</feature>
<gene>
    <name evidence="15" type="primary">ND1</name>
</gene>
<protein>
    <recommendedName>
        <fullName evidence="4 13">NADH-ubiquinone oxidoreductase chain 1</fullName>
        <ecNumber evidence="13">7.1.1.2</ecNumber>
    </recommendedName>
</protein>
<evidence type="ECO:0000256" key="14">
    <source>
        <dbReference type="SAM" id="Phobius"/>
    </source>
</evidence>
<keyword evidence="5" id="KW-0813">Transport</keyword>
<comment type="catalytic activity">
    <reaction evidence="13">
        <text>a ubiquinone + NADH + 5 H(+)(in) = a ubiquinol + NAD(+) + 4 H(+)(out)</text>
        <dbReference type="Rhea" id="RHEA:29091"/>
        <dbReference type="Rhea" id="RHEA-COMP:9565"/>
        <dbReference type="Rhea" id="RHEA-COMP:9566"/>
        <dbReference type="ChEBI" id="CHEBI:15378"/>
        <dbReference type="ChEBI" id="CHEBI:16389"/>
        <dbReference type="ChEBI" id="CHEBI:17976"/>
        <dbReference type="ChEBI" id="CHEBI:57540"/>
        <dbReference type="ChEBI" id="CHEBI:57945"/>
        <dbReference type="EC" id="7.1.1.2"/>
    </reaction>
</comment>
<sequence>MFIIDNLMPLIGSLLLIICVMVGVAFLTLLERKVLGYIQIRKGPNKVGFNGLLQPFSDAVKLFTKEQTYPLLSNYISYYFSPVFSLFLSLLIWMCIPYLIKLYSFNLGVLFFLCCTSLGVYTVMIAGWSSNSNYALLGGLRAVAQTISYEVSLALILLSFIFLVGNYNFLNFYIYQDYVWFIVFCFPLGLVWLASCLAETNRTPFDFAEGESELVSGFNVEYSSGGFALIFLAEYSSILFMSMLFVVIFLGSDIYSFMFFLKLSFISFIFIWVRGTLPRFRYDKLMYLAWKSFLPLSLNYLFFFVGLKIFFISLLF</sequence>
<keyword evidence="9 13" id="KW-0830">Ubiquinone</keyword>
<comment type="similarity">
    <text evidence="3 12">Belongs to the complex I subunit 1 family.</text>
</comment>
<dbReference type="HAMAP" id="MF_01350">
    <property type="entry name" value="NDH1_NuoH"/>
    <property type="match status" value="1"/>
</dbReference>